<evidence type="ECO:0000256" key="1">
    <source>
        <dbReference type="SAM" id="MobiDB-lite"/>
    </source>
</evidence>
<dbReference type="RefSeq" id="XP_005819253.1">
    <property type="nucleotide sequence ID" value="XM_005819196.1"/>
</dbReference>
<feature type="region of interest" description="Disordered" evidence="1">
    <location>
        <begin position="100"/>
        <end position="189"/>
    </location>
</feature>
<feature type="compositionally biased region" description="Polar residues" evidence="1">
    <location>
        <begin position="66"/>
        <end position="78"/>
    </location>
</feature>
<feature type="region of interest" description="Disordered" evidence="1">
    <location>
        <begin position="45"/>
        <end position="78"/>
    </location>
</feature>
<dbReference type="GeneID" id="17288993"/>
<reference evidence="2 4" key="1">
    <citation type="journal article" date="2012" name="Nature">
        <title>Algal genomes reveal evolutionary mosaicism and the fate of nucleomorphs.</title>
        <authorList>
            <consortium name="DOE Joint Genome Institute"/>
            <person name="Curtis B.A."/>
            <person name="Tanifuji G."/>
            <person name="Burki F."/>
            <person name="Gruber A."/>
            <person name="Irimia M."/>
            <person name="Maruyama S."/>
            <person name="Arias M.C."/>
            <person name="Ball S.G."/>
            <person name="Gile G.H."/>
            <person name="Hirakawa Y."/>
            <person name="Hopkins J.F."/>
            <person name="Kuo A."/>
            <person name="Rensing S.A."/>
            <person name="Schmutz J."/>
            <person name="Symeonidi A."/>
            <person name="Elias M."/>
            <person name="Eveleigh R.J."/>
            <person name="Herman E.K."/>
            <person name="Klute M.J."/>
            <person name="Nakayama T."/>
            <person name="Obornik M."/>
            <person name="Reyes-Prieto A."/>
            <person name="Armbrust E.V."/>
            <person name="Aves S.J."/>
            <person name="Beiko R.G."/>
            <person name="Coutinho P."/>
            <person name="Dacks J.B."/>
            <person name="Durnford D.G."/>
            <person name="Fast N.M."/>
            <person name="Green B.R."/>
            <person name="Grisdale C.J."/>
            <person name="Hempel F."/>
            <person name="Henrissat B."/>
            <person name="Hoppner M.P."/>
            <person name="Ishida K."/>
            <person name="Kim E."/>
            <person name="Koreny L."/>
            <person name="Kroth P.G."/>
            <person name="Liu Y."/>
            <person name="Malik S.B."/>
            <person name="Maier U.G."/>
            <person name="McRose D."/>
            <person name="Mock T."/>
            <person name="Neilson J.A."/>
            <person name="Onodera N.T."/>
            <person name="Poole A.M."/>
            <person name="Pritham E.J."/>
            <person name="Richards T.A."/>
            <person name="Rocap G."/>
            <person name="Roy S.W."/>
            <person name="Sarai C."/>
            <person name="Schaack S."/>
            <person name="Shirato S."/>
            <person name="Slamovits C.H."/>
            <person name="Spencer D.F."/>
            <person name="Suzuki S."/>
            <person name="Worden A.Z."/>
            <person name="Zauner S."/>
            <person name="Barry K."/>
            <person name="Bell C."/>
            <person name="Bharti A.K."/>
            <person name="Crow J.A."/>
            <person name="Grimwood J."/>
            <person name="Kramer R."/>
            <person name="Lindquist E."/>
            <person name="Lucas S."/>
            <person name="Salamov A."/>
            <person name="McFadden G.I."/>
            <person name="Lane C.E."/>
            <person name="Keeling P.J."/>
            <person name="Gray M.W."/>
            <person name="Grigoriev I.V."/>
            <person name="Archibald J.M."/>
        </authorList>
    </citation>
    <scope>NUCLEOTIDE SEQUENCE</scope>
    <source>
        <strain evidence="2 4">CCMP2712</strain>
    </source>
</reference>
<dbReference type="Proteomes" id="UP000011087">
    <property type="component" value="Unassembled WGS sequence"/>
</dbReference>
<evidence type="ECO:0000313" key="4">
    <source>
        <dbReference type="Proteomes" id="UP000011087"/>
    </source>
</evidence>
<dbReference type="AlphaFoldDB" id="L1I7U0"/>
<sequence length="189" mass="21076">MPGSDKVERSIQHRAYNLLEAGHSASKPLQPTNFTDTAAFVSPRVSKHDNQVATSSQERKWRVLPQMSQEQTPSINSDSSFVNEGIIAVGTDRIDLEDVSWQMVERQHAGPSHRPHPPPRQQEKPRAKSSWSSDSDDSDDFYGQPTSLSLLGDKHRNISARKSAGGYRSFQQDNAARMLDSETSDSDKN</sequence>
<accession>L1I7U0</accession>
<evidence type="ECO:0000313" key="2">
    <source>
        <dbReference type="EMBL" id="EKX32273.1"/>
    </source>
</evidence>
<dbReference type="KEGG" id="gtt:GUITHDRAFT_156384"/>
<protein>
    <submittedName>
        <fullName evidence="2 3">Uncharacterized protein</fullName>
    </submittedName>
</protein>
<organism evidence="2">
    <name type="scientific">Guillardia theta (strain CCMP2712)</name>
    <name type="common">Cryptophyte</name>
    <dbReference type="NCBI Taxonomy" id="905079"/>
    <lineage>
        <taxon>Eukaryota</taxon>
        <taxon>Cryptophyceae</taxon>
        <taxon>Pyrenomonadales</taxon>
        <taxon>Geminigeraceae</taxon>
        <taxon>Guillardia</taxon>
    </lineage>
</organism>
<reference evidence="4" key="2">
    <citation type="submission" date="2012-11" db="EMBL/GenBank/DDBJ databases">
        <authorList>
            <person name="Kuo A."/>
            <person name="Curtis B.A."/>
            <person name="Tanifuji G."/>
            <person name="Burki F."/>
            <person name="Gruber A."/>
            <person name="Irimia M."/>
            <person name="Maruyama S."/>
            <person name="Arias M.C."/>
            <person name="Ball S.G."/>
            <person name="Gile G.H."/>
            <person name="Hirakawa Y."/>
            <person name="Hopkins J.F."/>
            <person name="Rensing S.A."/>
            <person name="Schmutz J."/>
            <person name="Symeonidi A."/>
            <person name="Elias M."/>
            <person name="Eveleigh R.J."/>
            <person name="Herman E.K."/>
            <person name="Klute M.J."/>
            <person name="Nakayama T."/>
            <person name="Obornik M."/>
            <person name="Reyes-Prieto A."/>
            <person name="Armbrust E.V."/>
            <person name="Aves S.J."/>
            <person name="Beiko R.G."/>
            <person name="Coutinho P."/>
            <person name="Dacks J.B."/>
            <person name="Durnford D.G."/>
            <person name="Fast N.M."/>
            <person name="Green B.R."/>
            <person name="Grisdale C."/>
            <person name="Hempe F."/>
            <person name="Henrissat B."/>
            <person name="Hoppner M.P."/>
            <person name="Ishida K.-I."/>
            <person name="Kim E."/>
            <person name="Koreny L."/>
            <person name="Kroth P.G."/>
            <person name="Liu Y."/>
            <person name="Malik S.-B."/>
            <person name="Maier U.G."/>
            <person name="McRose D."/>
            <person name="Mock T."/>
            <person name="Neilson J.A."/>
            <person name="Onodera N.T."/>
            <person name="Poole A.M."/>
            <person name="Pritham E.J."/>
            <person name="Richards T.A."/>
            <person name="Rocap G."/>
            <person name="Roy S.W."/>
            <person name="Sarai C."/>
            <person name="Schaack S."/>
            <person name="Shirato S."/>
            <person name="Slamovits C.H."/>
            <person name="Spencer D.F."/>
            <person name="Suzuki S."/>
            <person name="Worden A.Z."/>
            <person name="Zauner S."/>
            <person name="Barry K."/>
            <person name="Bell C."/>
            <person name="Bharti A.K."/>
            <person name="Crow J.A."/>
            <person name="Grimwood J."/>
            <person name="Kramer R."/>
            <person name="Lindquist E."/>
            <person name="Lucas S."/>
            <person name="Salamov A."/>
            <person name="McFadden G.I."/>
            <person name="Lane C.E."/>
            <person name="Keeling P.J."/>
            <person name="Gray M.W."/>
            <person name="Grigoriev I.V."/>
            <person name="Archibald J.M."/>
        </authorList>
    </citation>
    <scope>NUCLEOTIDE SEQUENCE</scope>
    <source>
        <strain evidence="4">CCMP2712</strain>
    </source>
</reference>
<gene>
    <name evidence="2" type="ORF">GUITHDRAFT_156384</name>
</gene>
<reference evidence="3" key="3">
    <citation type="submission" date="2015-06" db="UniProtKB">
        <authorList>
            <consortium name="EnsemblProtists"/>
        </authorList>
    </citation>
    <scope>IDENTIFICATION</scope>
</reference>
<dbReference type="PaxDb" id="55529-EKX32273"/>
<name>L1I7U0_GUITC</name>
<dbReference type="HOGENOM" id="CLU_1436953_0_0_1"/>
<dbReference type="EMBL" id="JH993201">
    <property type="protein sequence ID" value="EKX32273.1"/>
    <property type="molecule type" value="Genomic_DNA"/>
</dbReference>
<evidence type="ECO:0000313" key="3">
    <source>
        <dbReference type="EnsemblProtists" id="EKX32273"/>
    </source>
</evidence>
<proteinExistence type="predicted"/>
<dbReference type="EnsemblProtists" id="EKX32273">
    <property type="protein sequence ID" value="EKX32273"/>
    <property type="gene ID" value="GUITHDRAFT_156384"/>
</dbReference>
<keyword evidence="4" id="KW-1185">Reference proteome</keyword>